<reference evidence="2" key="1">
    <citation type="submission" date="2022-05" db="EMBL/GenBank/DDBJ databases">
        <authorList>
            <person name="Okamura Y."/>
        </authorList>
    </citation>
    <scope>NUCLEOTIDE SEQUENCE</scope>
</reference>
<organism evidence="2 3">
    <name type="scientific">Pieris brassicae</name>
    <name type="common">White butterfly</name>
    <name type="synonym">Large white butterfly</name>
    <dbReference type="NCBI Taxonomy" id="7116"/>
    <lineage>
        <taxon>Eukaryota</taxon>
        <taxon>Metazoa</taxon>
        <taxon>Ecdysozoa</taxon>
        <taxon>Arthropoda</taxon>
        <taxon>Hexapoda</taxon>
        <taxon>Insecta</taxon>
        <taxon>Pterygota</taxon>
        <taxon>Neoptera</taxon>
        <taxon>Endopterygota</taxon>
        <taxon>Lepidoptera</taxon>
        <taxon>Glossata</taxon>
        <taxon>Ditrysia</taxon>
        <taxon>Papilionoidea</taxon>
        <taxon>Pieridae</taxon>
        <taxon>Pierinae</taxon>
        <taxon>Pieris</taxon>
    </lineage>
</organism>
<gene>
    <name evidence="2" type="ORF">PIBRA_LOCUS9869</name>
</gene>
<feature type="region of interest" description="Disordered" evidence="1">
    <location>
        <begin position="1"/>
        <end position="47"/>
    </location>
</feature>
<sequence>MSSVLATMARTARLADPTARGGMPAGPPSARPAKPPPPHPPHPTAIYLTNRPRYHAGLHLETPFTLRHHNIEYLL</sequence>
<dbReference type="EMBL" id="CALOZG010000032">
    <property type="protein sequence ID" value="CAH4033597.1"/>
    <property type="molecule type" value="Genomic_DNA"/>
</dbReference>
<evidence type="ECO:0000313" key="2">
    <source>
        <dbReference type="EMBL" id="CAH4033597.1"/>
    </source>
</evidence>
<name>A0A9P0XG52_PIEBR</name>
<evidence type="ECO:0000256" key="1">
    <source>
        <dbReference type="SAM" id="MobiDB-lite"/>
    </source>
</evidence>
<dbReference type="Proteomes" id="UP001152562">
    <property type="component" value="Unassembled WGS sequence"/>
</dbReference>
<protein>
    <submittedName>
        <fullName evidence="2">Uncharacterized protein</fullName>
    </submittedName>
</protein>
<dbReference type="AlphaFoldDB" id="A0A9P0XG52"/>
<accession>A0A9P0XG52</accession>
<keyword evidence="3" id="KW-1185">Reference proteome</keyword>
<comment type="caution">
    <text evidence="2">The sequence shown here is derived from an EMBL/GenBank/DDBJ whole genome shotgun (WGS) entry which is preliminary data.</text>
</comment>
<proteinExistence type="predicted"/>
<evidence type="ECO:0000313" key="3">
    <source>
        <dbReference type="Proteomes" id="UP001152562"/>
    </source>
</evidence>
<feature type="compositionally biased region" description="Pro residues" evidence="1">
    <location>
        <begin position="25"/>
        <end position="43"/>
    </location>
</feature>